<gene>
    <name evidence="1" type="ORF">GH741_00685</name>
</gene>
<keyword evidence="2" id="KW-1185">Reference proteome</keyword>
<dbReference type="EMBL" id="WJNG01000001">
    <property type="protein sequence ID" value="MRH41187.1"/>
    <property type="molecule type" value="Genomic_DNA"/>
</dbReference>
<evidence type="ECO:0000313" key="1">
    <source>
        <dbReference type="EMBL" id="MRH41187.1"/>
    </source>
</evidence>
<proteinExistence type="predicted"/>
<accession>A0A6A8DE44</accession>
<dbReference type="RefSeq" id="WP_153734852.1">
    <property type="nucleotide sequence ID" value="NZ_WJNG01000001.1"/>
</dbReference>
<evidence type="ECO:0000313" key="2">
    <source>
        <dbReference type="Proteomes" id="UP000799092"/>
    </source>
</evidence>
<name>A0A6A8DE44_9BACI</name>
<reference evidence="1" key="1">
    <citation type="submission" date="2019-11" db="EMBL/GenBank/DDBJ databases">
        <authorList>
            <person name="Li J."/>
        </authorList>
    </citation>
    <scope>NUCLEOTIDE SEQUENCE</scope>
    <source>
        <strain evidence="1">B6B</strain>
    </source>
</reference>
<sequence length="134" mass="16003">MKELILIDDISSISESVFSFKYKGNVLKKEPFTYKKKREKDGESPYHLDAADLAKVTKYFPQIFPYSKDRPYGKLKYLTKNQYIDLIKYEFYQLALDGKLTNLLECAHDQTYTKFDINWEKNKPVNKPLFYQLY</sequence>
<comment type="caution">
    <text evidence="1">The sequence shown here is derived from an EMBL/GenBank/DDBJ whole genome shotgun (WGS) entry which is preliminary data.</text>
</comment>
<dbReference type="AlphaFoldDB" id="A0A6A8DE44"/>
<dbReference type="Proteomes" id="UP000799092">
    <property type="component" value="Unassembled WGS sequence"/>
</dbReference>
<protein>
    <submittedName>
        <fullName evidence="1">Uncharacterized protein</fullName>
    </submittedName>
</protein>
<organism evidence="1 2">
    <name type="scientific">Aquibacillus halophilus</name>
    <dbReference type="NCBI Taxonomy" id="930132"/>
    <lineage>
        <taxon>Bacteria</taxon>
        <taxon>Bacillati</taxon>
        <taxon>Bacillota</taxon>
        <taxon>Bacilli</taxon>
        <taxon>Bacillales</taxon>
        <taxon>Bacillaceae</taxon>
        <taxon>Aquibacillus</taxon>
    </lineage>
</organism>